<dbReference type="Proteomes" id="UP001652700">
    <property type="component" value="Unplaced"/>
</dbReference>
<dbReference type="InterPro" id="IPR036084">
    <property type="entry name" value="Ser_inhib-like_sf"/>
</dbReference>
<keyword evidence="1" id="KW-0732">Signal</keyword>
<accession>A0ABM5IC10</accession>
<dbReference type="EnsemblMetazoa" id="XM_028273712.2">
    <property type="protein sequence ID" value="XP_028129513.2"/>
    <property type="gene ID" value="LOC114325606"/>
</dbReference>
<evidence type="ECO:0000313" key="3">
    <source>
        <dbReference type="Proteomes" id="UP001652700"/>
    </source>
</evidence>
<reference evidence="2" key="1">
    <citation type="submission" date="2025-05" db="UniProtKB">
        <authorList>
            <consortium name="EnsemblMetazoa"/>
        </authorList>
    </citation>
    <scope>IDENTIFICATION</scope>
</reference>
<sequence>MKFLLTFLVGAVLILNIEAEWKNPSNNPFFKCGKFEYTDYCASCEATPTCTNRNPKPIIYQCQCFPACLCEKGYVREEISKDCILPEKCPEL</sequence>
<evidence type="ECO:0000256" key="1">
    <source>
        <dbReference type="SAM" id="SignalP"/>
    </source>
</evidence>
<evidence type="ECO:0000313" key="2">
    <source>
        <dbReference type="EnsemblMetazoa" id="XP_028129513.2"/>
    </source>
</evidence>
<feature type="chain" id="PRO_5046648788" description="TIL domain-containing protein" evidence="1">
    <location>
        <begin position="20"/>
        <end position="92"/>
    </location>
</feature>
<dbReference type="SUPFAM" id="SSF57567">
    <property type="entry name" value="Serine protease inhibitors"/>
    <property type="match status" value="1"/>
</dbReference>
<dbReference type="GeneID" id="114325606"/>
<name>A0ABM5IC10_DIAVI</name>
<keyword evidence="3" id="KW-1185">Reference proteome</keyword>
<dbReference type="RefSeq" id="XP_028129513.2">
    <property type="nucleotide sequence ID" value="XM_028273712.2"/>
</dbReference>
<protein>
    <recommendedName>
        <fullName evidence="4">TIL domain-containing protein</fullName>
    </recommendedName>
</protein>
<organism evidence="2 3">
    <name type="scientific">Diabrotica virgifera virgifera</name>
    <name type="common">western corn rootworm</name>
    <dbReference type="NCBI Taxonomy" id="50390"/>
    <lineage>
        <taxon>Eukaryota</taxon>
        <taxon>Metazoa</taxon>
        <taxon>Ecdysozoa</taxon>
        <taxon>Arthropoda</taxon>
        <taxon>Hexapoda</taxon>
        <taxon>Insecta</taxon>
        <taxon>Pterygota</taxon>
        <taxon>Neoptera</taxon>
        <taxon>Endopterygota</taxon>
        <taxon>Coleoptera</taxon>
        <taxon>Polyphaga</taxon>
        <taxon>Cucujiformia</taxon>
        <taxon>Chrysomeloidea</taxon>
        <taxon>Chrysomelidae</taxon>
        <taxon>Galerucinae</taxon>
        <taxon>Diabroticina</taxon>
        <taxon>Diabroticites</taxon>
        <taxon>Diabrotica</taxon>
    </lineage>
</organism>
<proteinExistence type="predicted"/>
<dbReference type="Gene3D" id="2.10.25.10">
    <property type="entry name" value="Laminin"/>
    <property type="match status" value="1"/>
</dbReference>
<feature type="signal peptide" evidence="1">
    <location>
        <begin position="1"/>
        <end position="19"/>
    </location>
</feature>
<evidence type="ECO:0008006" key="4">
    <source>
        <dbReference type="Google" id="ProtNLM"/>
    </source>
</evidence>